<sequence>MSNPDGTAAAIGEGTHGAGDAGPAVEVAGVSHRYGKTAALADATLTFPTGSSTAIIGPDGVGKSTLLGLISGVRRLQAGAIAVFGGSMADRAHRDVVANRIAYMPQGLGRNLYPTLSVTENIDFHGRLFGLGTAEREARIARLLAATGLDPFPNRPAGKLSGGMKQKLSLCCALVHDPDLLVLDEPTTGVDPLSRRQFWELIAAIRADRPGMTVLVATAYMDEAARFERIVAMDDGRVIADGALADILAKTGTRTLEEAYVALQTAGAGEGTTPGAFTIAPLVADDHDIAIAAEGLTRRFGDFTAVDHVSFRIARGEIFGFLGSNGCGKTTTMKMLTGLLPATEGSAELLGTPVDAGDMAVRMRVGYMSQSFSLYEELTVRDNLVLHARLYRVEEPRVHGRVVEAMQRFELAAHADDYPSSLPLGIRQRLQLAAALLHEPEVLILDEPTSGVDPAARDGFWRHLARLSREDKVTIFVSTHFMNEAERCDRISLMHQGRVLVVGTPAEIVAGKGAEDLEAAFIAHLEEAGADKAEAPSPAAAAGAAPEAKGSRAAHRHLPKIHLSRLGPLGRVWAFARREALEIMRDKVRLAFAVAGPLVLLLAFGFGISFDVEKLPFAAYDRDQSIESRVLIDAFAGSRYFVEQPPARSDAEADRRLIDGELRLVIGVPPEFGRDLLLGRRPEVSFWVDGANTYRGETTRSYISGVISNYVADLAGRELGPGSVQLATVGLEPRFAYNQAFLSVNAIAPGVIMLLLVLVPAMMTALGVVREREIGSIANLEASPATVPEFLIGKQIPYVAIGFLSYATLVAMAVFFFRVPFTGSLIALSIGAALYVLATTAFGLLISTMVRSQVAAIFATAIVTIIPAINFSGFLYPVSSIEGAPRIVGQFFPAAWFQTICLGTFAKGLGPTDFIGPYLALGAFGLVFIAIACVGLRKQEP</sequence>
<accession>A0AAU7XE84</accession>
<dbReference type="InterPro" id="IPR013525">
    <property type="entry name" value="ABC2_TM"/>
</dbReference>
<evidence type="ECO:0000256" key="3">
    <source>
        <dbReference type="ARBA" id="ARBA00022692"/>
    </source>
</evidence>
<dbReference type="InterPro" id="IPR017871">
    <property type="entry name" value="ABC_transporter-like_CS"/>
</dbReference>
<feature type="transmembrane region" description="Helical" evidence="9">
    <location>
        <begin position="825"/>
        <end position="847"/>
    </location>
</feature>
<dbReference type="SUPFAM" id="SSF52540">
    <property type="entry name" value="P-loop containing nucleoside triphosphate hydrolases"/>
    <property type="match status" value="2"/>
</dbReference>
<evidence type="ECO:0000256" key="4">
    <source>
        <dbReference type="ARBA" id="ARBA00022741"/>
    </source>
</evidence>
<dbReference type="GO" id="GO:0016020">
    <property type="term" value="C:membrane"/>
    <property type="evidence" value="ECO:0007669"/>
    <property type="project" value="UniProtKB-SubCell"/>
</dbReference>
<proteinExistence type="inferred from homology"/>
<dbReference type="PANTHER" id="PTHR43038">
    <property type="entry name" value="ATP-BINDING CASSETTE, SUB-FAMILY H, MEMBER 1"/>
    <property type="match status" value="1"/>
</dbReference>
<dbReference type="RefSeq" id="WP_407051253.1">
    <property type="nucleotide sequence ID" value="NZ_CP158568.1"/>
</dbReference>
<dbReference type="Pfam" id="PF00005">
    <property type="entry name" value="ABC_tran"/>
    <property type="match status" value="2"/>
</dbReference>
<keyword evidence="6 9" id="KW-1133">Transmembrane helix</keyword>
<dbReference type="EMBL" id="CP158568">
    <property type="protein sequence ID" value="XBY46155.1"/>
    <property type="molecule type" value="Genomic_DNA"/>
</dbReference>
<evidence type="ECO:0000256" key="8">
    <source>
        <dbReference type="SAM" id="MobiDB-lite"/>
    </source>
</evidence>
<feature type="region of interest" description="Disordered" evidence="8">
    <location>
        <begin position="1"/>
        <end position="23"/>
    </location>
</feature>
<keyword evidence="7 9" id="KW-0472">Membrane</keyword>
<feature type="transmembrane region" description="Helical" evidence="9">
    <location>
        <begin position="798"/>
        <end position="819"/>
    </location>
</feature>
<dbReference type="NCBIfam" id="NF033858">
    <property type="entry name" value="ABC2_perm_RbbA"/>
    <property type="match status" value="1"/>
</dbReference>
<dbReference type="AlphaFoldDB" id="A0AAU7XE84"/>
<name>A0AAU7XE84_9HYPH</name>
<evidence type="ECO:0000256" key="7">
    <source>
        <dbReference type="ARBA" id="ARBA00023136"/>
    </source>
</evidence>
<organism evidence="12">
    <name type="scientific">Methyloraptor flagellatus</name>
    <dbReference type="NCBI Taxonomy" id="3162530"/>
    <lineage>
        <taxon>Bacteria</taxon>
        <taxon>Pseudomonadati</taxon>
        <taxon>Pseudomonadota</taxon>
        <taxon>Alphaproteobacteria</taxon>
        <taxon>Hyphomicrobiales</taxon>
        <taxon>Ancalomicrobiaceae</taxon>
        <taxon>Methyloraptor</taxon>
    </lineage>
</organism>
<dbReference type="KEGG" id="mflg:ABS361_07975"/>
<feature type="transmembrane region" description="Helical" evidence="9">
    <location>
        <begin position="915"/>
        <end position="936"/>
    </location>
</feature>
<dbReference type="PANTHER" id="PTHR43038:SF4">
    <property type="entry name" value="RIBOSOME-ASSOCIATED ATPASE"/>
    <property type="match status" value="1"/>
</dbReference>
<feature type="transmembrane region" description="Helical" evidence="9">
    <location>
        <begin position="854"/>
        <end position="876"/>
    </location>
</feature>
<protein>
    <submittedName>
        <fullName evidence="12">Ribosome-associated ATPase/putative transporter RbbA</fullName>
    </submittedName>
</protein>
<dbReference type="GO" id="GO:0016887">
    <property type="term" value="F:ATP hydrolysis activity"/>
    <property type="evidence" value="ECO:0007669"/>
    <property type="project" value="InterPro"/>
</dbReference>
<comment type="similarity">
    <text evidence="2">Belongs to the ABC transporter superfamily.</text>
</comment>
<evidence type="ECO:0000256" key="6">
    <source>
        <dbReference type="ARBA" id="ARBA00022989"/>
    </source>
</evidence>
<evidence type="ECO:0000256" key="5">
    <source>
        <dbReference type="ARBA" id="ARBA00022840"/>
    </source>
</evidence>
<gene>
    <name evidence="12" type="primary">rbbA</name>
    <name evidence="12" type="ORF">ABS361_07975</name>
</gene>
<feature type="domain" description="ABC transporter" evidence="10">
    <location>
        <begin position="25"/>
        <end position="260"/>
    </location>
</feature>
<feature type="transmembrane region" description="Helical" evidence="9">
    <location>
        <begin position="746"/>
        <end position="769"/>
    </location>
</feature>
<dbReference type="GO" id="GO:0005524">
    <property type="term" value="F:ATP binding"/>
    <property type="evidence" value="ECO:0007669"/>
    <property type="project" value="UniProtKB-KW"/>
</dbReference>
<dbReference type="Gene3D" id="3.40.1710.10">
    <property type="entry name" value="abc type-2 transporter like domain"/>
    <property type="match status" value="1"/>
</dbReference>
<evidence type="ECO:0000256" key="9">
    <source>
        <dbReference type="SAM" id="Phobius"/>
    </source>
</evidence>
<keyword evidence="5" id="KW-0067">ATP-binding</keyword>
<dbReference type="InterPro" id="IPR003439">
    <property type="entry name" value="ABC_transporter-like_ATP-bd"/>
</dbReference>
<dbReference type="InterPro" id="IPR047651">
    <property type="entry name" value="ABC2_perm_RbbA"/>
</dbReference>
<evidence type="ECO:0000259" key="11">
    <source>
        <dbReference type="PROSITE" id="PS51012"/>
    </source>
</evidence>
<dbReference type="SMART" id="SM00382">
    <property type="entry name" value="AAA"/>
    <property type="match status" value="2"/>
</dbReference>
<dbReference type="InterPro" id="IPR003593">
    <property type="entry name" value="AAA+_ATPase"/>
</dbReference>
<evidence type="ECO:0000256" key="1">
    <source>
        <dbReference type="ARBA" id="ARBA00004141"/>
    </source>
</evidence>
<evidence type="ECO:0000256" key="2">
    <source>
        <dbReference type="ARBA" id="ARBA00005417"/>
    </source>
</evidence>
<dbReference type="Gene3D" id="3.40.50.300">
    <property type="entry name" value="P-loop containing nucleotide triphosphate hydrolases"/>
    <property type="match status" value="2"/>
</dbReference>
<dbReference type="PROSITE" id="PS50893">
    <property type="entry name" value="ABC_TRANSPORTER_2"/>
    <property type="match status" value="2"/>
</dbReference>
<feature type="domain" description="ABC transporter" evidence="10">
    <location>
        <begin position="291"/>
        <end position="521"/>
    </location>
</feature>
<dbReference type="PROSITE" id="PS51012">
    <property type="entry name" value="ABC_TM2"/>
    <property type="match status" value="1"/>
</dbReference>
<keyword evidence="4" id="KW-0547">Nucleotide-binding</keyword>
<evidence type="ECO:0000313" key="12">
    <source>
        <dbReference type="EMBL" id="XBY46155.1"/>
    </source>
</evidence>
<dbReference type="GO" id="GO:0140359">
    <property type="term" value="F:ABC-type transporter activity"/>
    <property type="evidence" value="ECO:0007669"/>
    <property type="project" value="InterPro"/>
</dbReference>
<evidence type="ECO:0000259" key="10">
    <source>
        <dbReference type="PROSITE" id="PS50893"/>
    </source>
</evidence>
<feature type="transmembrane region" description="Helical" evidence="9">
    <location>
        <begin position="590"/>
        <end position="610"/>
    </location>
</feature>
<dbReference type="PROSITE" id="PS00211">
    <property type="entry name" value="ABC_TRANSPORTER_1"/>
    <property type="match status" value="1"/>
</dbReference>
<reference evidence="12" key="1">
    <citation type="submission" date="2024-06" db="EMBL/GenBank/DDBJ databases">
        <title>Methylostella associata gen. nov., sp. nov., a novel Ancalomicrobiaceae-affiliated facultatively methylotrophic bacteria that feed on methanotrophs of the genus Methylococcus.</title>
        <authorList>
            <person name="Saltykova V."/>
            <person name="Danilova O.V."/>
            <person name="Oshkin I.Y."/>
            <person name="Belova S.E."/>
            <person name="Pimenov N.V."/>
            <person name="Dedysh S.N."/>
        </authorList>
    </citation>
    <scope>NUCLEOTIDE SEQUENCE</scope>
    <source>
        <strain evidence="12">S20</strain>
    </source>
</reference>
<dbReference type="Pfam" id="PF12698">
    <property type="entry name" value="ABC2_membrane_3"/>
    <property type="match status" value="1"/>
</dbReference>
<dbReference type="CDD" id="cd03230">
    <property type="entry name" value="ABC_DR_subfamily_A"/>
    <property type="match status" value="1"/>
</dbReference>
<feature type="domain" description="ABC transmembrane type-2" evidence="11">
    <location>
        <begin position="712"/>
        <end position="939"/>
    </location>
</feature>
<keyword evidence="3 9" id="KW-0812">Transmembrane</keyword>
<dbReference type="InterPro" id="IPR027417">
    <property type="entry name" value="P-loop_NTPase"/>
</dbReference>
<comment type="subcellular location">
    <subcellularLocation>
        <location evidence="1">Membrane</location>
        <topology evidence="1">Multi-pass membrane protein</topology>
    </subcellularLocation>
</comment>
<dbReference type="InterPro" id="IPR047817">
    <property type="entry name" value="ABC2_TM_bact-type"/>
</dbReference>